<proteinExistence type="predicted"/>
<name>Q4TH59_TETNG</name>
<evidence type="ECO:0000256" key="1">
    <source>
        <dbReference type="SAM" id="MobiDB-lite"/>
    </source>
</evidence>
<dbReference type="KEGG" id="tng:GSTEN00000745G001"/>
<evidence type="ECO:0000313" key="2">
    <source>
        <dbReference type="EMBL" id="CAF87773.1"/>
    </source>
</evidence>
<protein>
    <submittedName>
        <fullName evidence="2">Chromosome undetermined SCAF3212, whole genome shotgun sequence</fullName>
    </submittedName>
</protein>
<dbReference type="OrthoDB" id="10072098at2759"/>
<dbReference type="PANTHER" id="PTHR47773">
    <property type="entry name" value="SI:DKEY-9I5.2-RELATED"/>
    <property type="match status" value="1"/>
</dbReference>
<accession>Q4TH59</accession>
<dbReference type="EMBL" id="CAAE01003212">
    <property type="protein sequence ID" value="CAF87773.1"/>
    <property type="molecule type" value="Genomic_DNA"/>
</dbReference>
<feature type="region of interest" description="Disordered" evidence="1">
    <location>
        <begin position="104"/>
        <end position="140"/>
    </location>
</feature>
<dbReference type="PANTHER" id="PTHR47773:SF1">
    <property type="entry name" value="C2H2-TYPE DOMAIN-CONTAINING PROTEIN"/>
    <property type="match status" value="1"/>
</dbReference>
<reference evidence="2" key="1">
    <citation type="journal article" date="2004" name="Nature">
        <title>Genome duplication in the teleost fish Tetraodon nigroviridis reveals the early vertebrate proto-karyotype.</title>
        <authorList>
            <person name="Jaillon O."/>
            <person name="Aury J.-M."/>
            <person name="Brunet F."/>
            <person name="Petit J.-L."/>
            <person name="Stange-Thomann N."/>
            <person name="Mauceli E."/>
            <person name="Bouneau L."/>
            <person name="Fischer C."/>
            <person name="Ozouf-Costaz C."/>
            <person name="Bernot A."/>
            <person name="Nicaud S."/>
            <person name="Jaffe D."/>
            <person name="Fisher S."/>
            <person name="Lutfalla G."/>
            <person name="Dossat C."/>
            <person name="Segurens B."/>
            <person name="Dasilva C."/>
            <person name="Salanoubat M."/>
            <person name="Levy M."/>
            <person name="Boudet N."/>
            <person name="Castellano S."/>
            <person name="Anthouard V."/>
            <person name="Jubin C."/>
            <person name="Castelli V."/>
            <person name="Katinka M."/>
            <person name="Vacherie B."/>
            <person name="Biemont C."/>
            <person name="Skalli Z."/>
            <person name="Cattolico L."/>
            <person name="Poulain J."/>
            <person name="De Berardinis V."/>
            <person name="Cruaud C."/>
            <person name="Duprat S."/>
            <person name="Brottier P."/>
            <person name="Coutanceau J.-P."/>
            <person name="Gouzy J."/>
            <person name="Parra G."/>
            <person name="Lardier G."/>
            <person name="Chapple C."/>
            <person name="McKernan K.J."/>
            <person name="McEwan P."/>
            <person name="Bosak S."/>
            <person name="Kellis M."/>
            <person name="Volff J.-N."/>
            <person name="Guigo R."/>
            <person name="Zody M.C."/>
            <person name="Mesirov J."/>
            <person name="Lindblad-Toh K."/>
            <person name="Birren B."/>
            <person name="Nusbaum C."/>
            <person name="Kahn D."/>
            <person name="Robinson-Rechavi M."/>
            <person name="Laudet V."/>
            <person name="Schachter V."/>
            <person name="Quetier F."/>
            <person name="Saurin W."/>
            <person name="Scarpelli C."/>
            <person name="Wincker P."/>
            <person name="Lander E.S."/>
            <person name="Weissenbach J."/>
            <person name="Roest Crollius H."/>
        </authorList>
    </citation>
    <scope>NUCLEOTIDE SEQUENCE [LARGE SCALE GENOMIC DNA]</scope>
</reference>
<gene>
    <name evidence="2" type="ORF">GSTENG00000745001</name>
</gene>
<dbReference type="AlphaFoldDB" id="Q4TH59"/>
<sequence>MIPGPHCAAVPFQVYLLAGIARWNADRESGSVMGQQGRKHLVYVSPLVQRLNERCQKLFGMPEEANFRAPAPPGVERIGLEYLFAQSTDTFSVPDHYAQLTQTLQAAEDEEEEEPAASSDTQDSPADDAGYSSDSAPDHLTPLRKSIQLTDCAVADEFDPCAEDVCGPNHLPGYEHVEELSKILVDIALEEGKLLLSAALRGRA</sequence>
<reference evidence="2" key="2">
    <citation type="submission" date="2004-02" db="EMBL/GenBank/DDBJ databases">
        <authorList>
            <consortium name="Genoscope"/>
            <consortium name="Whitehead Institute Centre for Genome Research"/>
        </authorList>
    </citation>
    <scope>NUCLEOTIDE SEQUENCE</scope>
</reference>
<organism evidence="2">
    <name type="scientific">Tetraodon nigroviridis</name>
    <name type="common">Spotted green pufferfish</name>
    <name type="synonym">Chelonodon nigroviridis</name>
    <dbReference type="NCBI Taxonomy" id="99883"/>
    <lineage>
        <taxon>Eukaryota</taxon>
        <taxon>Metazoa</taxon>
        <taxon>Chordata</taxon>
        <taxon>Craniata</taxon>
        <taxon>Vertebrata</taxon>
        <taxon>Euteleostomi</taxon>
        <taxon>Actinopterygii</taxon>
        <taxon>Neopterygii</taxon>
        <taxon>Teleostei</taxon>
        <taxon>Neoteleostei</taxon>
        <taxon>Acanthomorphata</taxon>
        <taxon>Eupercaria</taxon>
        <taxon>Tetraodontiformes</taxon>
        <taxon>Tetradontoidea</taxon>
        <taxon>Tetraodontidae</taxon>
        <taxon>Tetraodon</taxon>
    </lineage>
</organism>